<feature type="non-terminal residue" evidence="2">
    <location>
        <position position="36"/>
    </location>
</feature>
<feature type="region of interest" description="Disordered" evidence="1">
    <location>
        <begin position="1"/>
        <end position="36"/>
    </location>
</feature>
<organism evidence="2 3">
    <name type="scientific">Trifolium medium</name>
    <dbReference type="NCBI Taxonomy" id="97028"/>
    <lineage>
        <taxon>Eukaryota</taxon>
        <taxon>Viridiplantae</taxon>
        <taxon>Streptophyta</taxon>
        <taxon>Embryophyta</taxon>
        <taxon>Tracheophyta</taxon>
        <taxon>Spermatophyta</taxon>
        <taxon>Magnoliopsida</taxon>
        <taxon>eudicotyledons</taxon>
        <taxon>Gunneridae</taxon>
        <taxon>Pentapetalae</taxon>
        <taxon>rosids</taxon>
        <taxon>fabids</taxon>
        <taxon>Fabales</taxon>
        <taxon>Fabaceae</taxon>
        <taxon>Papilionoideae</taxon>
        <taxon>50 kb inversion clade</taxon>
        <taxon>NPAAA clade</taxon>
        <taxon>Hologalegina</taxon>
        <taxon>IRL clade</taxon>
        <taxon>Trifolieae</taxon>
        <taxon>Trifolium</taxon>
    </lineage>
</organism>
<keyword evidence="3" id="KW-1185">Reference proteome</keyword>
<name>A0A392V855_9FABA</name>
<evidence type="ECO:0000256" key="1">
    <source>
        <dbReference type="SAM" id="MobiDB-lite"/>
    </source>
</evidence>
<dbReference type="Proteomes" id="UP000265520">
    <property type="component" value="Unassembled WGS sequence"/>
</dbReference>
<sequence>MIPPAPANQYNPSRKQKRKAETQEDLPKPDLLAQKK</sequence>
<dbReference type="EMBL" id="LXQA011071940">
    <property type="protein sequence ID" value="MCI83642.1"/>
    <property type="molecule type" value="Genomic_DNA"/>
</dbReference>
<dbReference type="AlphaFoldDB" id="A0A392V855"/>
<reference evidence="2 3" key="1">
    <citation type="journal article" date="2018" name="Front. Plant Sci.">
        <title>Red Clover (Trifolium pratense) and Zigzag Clover (T. medium) - A Picture of Genomic Similarities and Differences.</title>
        <authorList>
            <person name="Dluhosova J."/>
            <person name="Istvanek J."/>
            <person name="Nedelnik J."/>
            <person name="Repkova J."/>
        </authorList>
    </citation>
    <scope>NUCLEOTIDE SEQUENCE [LARGE SCALE GENOMIC DNA]</scope>
    <source>
        <strain evidence="3">cv. 10/8</strain>
        <tissue evidence="2">Leaf</tissue>
    </source>
</reference>
<evidence type="ECO:0000313" key="2">
    <source>
        <dbReference type="EMBL" id="MCI83642.1"/>
    </source>
</evidence>
<protein>
    <submittedName>
        <fullName evidence="2">Uncharacterized protein</fullName>
    </submittedName>
</protein>
<feature type="compositionally biased region" description="Basic and acidic residues" evidence="1">
    <location>
        <begin position="19"/>
        <end position="28"/>
    </location>
</feature>
<evidence type="ECO:0000313" key="3">
    <source>
        <dbReference type="Proteomes" id="UP000265520"/>
    </source>
</evidence>
<accession>A0A392V855</accession>
<comment type="caution">
    <text evidence="2">The sequence shown here is derived from an EMBL/GenBank/DDBJ whole genome shotgun (WGS) entry which is preliminary data.</text>
</comment>
<proteinExistence type="predicted"/>